<dbReference type="RefSeq" id="WP_380005331.1">
    <property type="nucleotide sequence ID" value="NZ_JBHLYR010000010.1"/>
</dbReference>
<name>A0ABV6ATT1_9DEIO</name>
<gene>
    <name evidence="2" type="ORF">ACFFLM_02810</name>
</gene>
<sequence length="230" mass="23973">MNGLKAPDVSAGAPEAGASRRFALLTGLASALTLVGVVLAVARPAWLTGPLQELVQGGGIFAPLIYVVLCALAAPLHLGGVLVALSTTTWSLWQALALSFIGLTLGGAFTSVLLSRIGNAALRSRSVWPAWLRRAAESVERRRIVVGVAARLALGCGLALEAFFFVTGYKRGTYALVLLLGTALYVTQTVLGITVLQTLLRSAPGLAGVFALSLLVLLALAPLRRRPRPV</sequence>
<keyword evidence="3" id="KW-1185">Reference proteome</keyword>
<evidence type="ECO:0008006" key="4">
    <source>
        <dbReference type="Google" id="ProtNLM"/>
    </source>
</evidence>
<accession>A0ABV6ATT1</accession>
<feature type="transmembrane region" description="Helical" evidence="1">
    <location>
        <begin position="54"/>
        <end position="78"/>
    </location>
</feature>
<evidence type="ECO:0000313" key="2">
    <source>
        <dbReference type="EMBL" id="MFB9990913.1"/>
    </source>
</evidence>
<keyword evidence="1" id="KW-1133">Transmembrane helix</keyword>
<feature type="transmembrane region" description="Helical" evidence="1">
    <location>
        <begin position="90"/>
        <end position="115"/>
    </location>
</feature>
<dbReference type="EMBL" id="JBHLYR010000010">
    <property type="protein sequence ID" value="MFB9990913.1"/>
    <property type="molecule type" value="Genomic_DNA"/>
</dbReference>
<proteinExistence type="predicted"/>
<evidence type="ECO:0000256" key="1">
    <source>
        <dbReference type="SAM" id="Phobius"/>
    </source>
</evidence>
<keyword evidence="1" id="KW-0812">Transmembrane</keyword>
<reference evidence="2 3" key="1">
    <citation type="submission" date="2024-09" db="EMBL/GenBank/DDBJ databases">
        <authorList>
            <person name="Sun Q."/>
            <person name="Mori K."/>
        </authorList>
    </citation>
    <scope>NUCLEOTIDE SEQUENCE [LARGE SCALE GENOMIC DNA]</scope>
    <source>
        <strain evidence="2 3">JCM 13503</strain>
    </source>
</reference>
<keyword evidence="1" id="KW-0472">Membrane</keyword>
<comment type="caution">
    <text evidence="2">The sequence shown here is derived from an EMBL/GenBank/DDBJ whole genome shotgun (WGS) entry which is preliminary data.</text>
</comment>
<dbReference type="Proteomes" id="UP001589733">
    <property type="component" value="Unassembled WGS sequence"/>
</dbReference>
<organism evidence="2 3">
    <name type="scientific">Deinococcus oregonensis</name>
    <dbReference type="NCBI Taxonomy" id="1805970"/>
    <lineage>
        <taxon>Bacteria</taxon>
        <taxon>Thermotogati</taxon>
        <taxon>Deinococcota</taxon>
        <taxon>Deinococci</taxon>
        <taxon>Deinococcales</taxon>
        <taxon>Deinococcaceae</taxon>
        <taxon>Deinococcus</taxon>
    </lineage>
</organism>
<feature type="transmembrane region" description="Helical" evidence="1">
    <location>
        <begin position="172"/>
        <end position="196"/>
    </location>
</feature>
<feature type="transmembrane region" description="Helical" evidence="1">
    <location>
        <begin position="144"/>
        <end position="166"/>
    </location>
</feature>
<feature type="transmembrane region" description="Helical" evidence="1">
    <location>
        <begin position="203"/>
        <end position="223"/>
    </location>
</feature>
<evidence type="ECO:0000313" key="3">
    <source>
        <dbReference type="Proteomes" id="UP001589733"/>
    </source>
</evidence>
<protein>
    <recommendedName>
        <fullName evidence="4">TVP38/TMEM64 family membrane protein</fullName>
    </recommendedName>
</protein>
<feature type="transmembrane region" description="Helical" evidence="1">
    <location>
        <begin position="22"/>
        <end position="42"/>
    </location>
</feature>